<evidence type="ECO:0000313" key="2">
    <source>
        <dbReference type="EMBL" id="TBU24362.1"/>
    </source>
</evidence>
<dbReference type="AlphaFoldDB" id="A0A4Q9PJQ9"/>
<name>A0A4Q9PJQ9_9APHY</name>
<evidence type="ECO:0000313" key="4">
    <source>
        <dbReference type="Proteomes" id="UP000292082"/>
    </source>
</evidence>
<protein>
    <submittedName>
        <fullName evidence="3">Uncharacterized protein</fullName>
    </submittedName>
</protein>
<evidence type="ECO:0000256" key="1">
    <source>
        <dbReference type="SAM" id="MobiDB-lite"/>
    </source>
</evidence>
<keyword evidence="4" id="KW-1185">Reference proteome</keyword>
<evidence type="ECO:0000313" key="3">
    <source>
        <dbReference type="EMBL" id="TBU54325.1"/>
    </source>
</evidence>
<proteinExistence type="predicted"/>
<dbReference type="EMBL" id="ML145191">
    <property type="protein sequence ID" value="TBU54325.1"/>
    <property type="molecule type" value="Genomic_DNA"/>
</dbReference>
<reference evidence="3 4" key="1">
    <citation type="submission" date="2019-01" db="EMBL/GenBank/DDBJ databases">
        <title>Draft genome sequences of three monokaryotic isolates of the white-rot basidiomycete fungus Dichomitus squalens.</title>
        <authorList>
            <consortium name="DOE Joint Genome Institute"/>
            <person name="Lopez S.C."/>
            <person name="Andreopoulos B."/>
            <person name="Pangilinan J."/>
            <person name="Lipzen A."/>
            <person name="Riley R."/>
            <person name="Ahrendt S."/>
            <person name="Ng V."/>
            <person name="Barry K."/>
            <person name="Daum C."/>
            <person name="Grigoriev I.V."/>
            <person name="Hilden K.S."/>
            <person name="Makela M.R."/>
            <person name="de Vries R.P."/>
        </authorList>
    </citation>
    <scope>NUCLEOTIDE SEQUENCE [LARGE SCALE GENOMIC DNA]</scope>
    <source>
        <strain evidence="3 4">CBS 464.89</strain>
        <strain evidence="2">OM18370.1</strain>
    </source>
</reference>
<dbReference type="OrthoDB" id="2986010at2759"/>
<dbReference type="Proteomes" id="UP000292082">
    <property type="component" value="Unassembled WGS sequence"/>
</dbReference>
<feature type="region of interest" description="Disordered" evidence="1">
    <location>
        <begin position="1"/>
        <end position="26"/>
    </location>
</feature>
<dbReference type="EMBL" id="ML143481">
    <property type="protein sequence ID" value="TBU24362.1"/>
    <property type="molecule type" value="Genomic_DNA"/>
</dbReference>
<dbReference type="Proteomes" id="UP000292957">
    <property type="component" value="Unassembled WGS sequence"/>
</dbReference>
<gene>
    <name evidence="3" type="ORF">BD310DRAFT_936104</name>
    <name evidence="2" type="ORF">BD311DRAFT_561727</name>
</gene>
<organism evidence="3 4">
    <name type="scientific">Dichomitus squalens</name>
    <dbReference type="NCBI Taxonomy" id="114155"/>
    <lineage>
        <taxon>Eukaryota</taxon>
        <taxon>Fungi</taxon>
        <taxon>Dikarya</taxon>
        <taxon>Basidiomycota</taxon>
        <taxon>Agaricomycotina</taxon>
        <taxon>Agaricomycetes</taxon>
        <taxon>Polyporales</taxon>
        <taxon>Polyporaceae</taxon>
        <taxon>Dichomitus</taxon>
    </lineage>
</organism>
<sequence length="155" mass="17108">MSEKDSQLKQATEDETVPNSLELPSYTGATASANEPGLLQVVEWPVPQVMMYCKKTKFAVGRKGLSDIGYMGFKQTVYTFTIWDRPSIFPQSEIDRAFEKSAFAGRSLFYGIFHSIQGKSDLGPVLLGSVGWADMVQNLVSIHVSYEDPKASSSI</sequence>
<accession>A0A4Q9PJQ9</accession>